<comment type="similarity">
    <text evidence="2 5">Belongs to the acyl-CoA dehydrogenase family.</text>
</comment>
<dbReference type="EMBL" id="CP098502">
    <property type="protein sequence ID" value="UTI66225.1"/>
    <property type="molecule type" value="Genomic_DNA"/>
</dbReference>
<evidence type="ECO:0000256" key="5">
    <source>
        <dbReference type="RuleBase" id="RU362125"/>
    </source>
</evidence>
<dbReference type="Gene3D" id="1.20.140.10">
    <property type="entry name" value="Butyryl-CoA Dehydrogenase, subunit A, domain 3"/>
    <property type="match status" value="1"/>
</dbReference>
<dbReference type="SUPFAM" id="SSF56645">
    <property type="entry name" value="Acyl-CoA dehydrogenase NM domain-like"/>
    <property type="match status" value="1"/>
</dbReference>
<dbReference type="InterPro" id="IPR037069">
    <property type="entry name" value="AcylCoA_DH/ox_N_sf"/>
</dbReference>
<dbReference type="InterPro" id="IPR013786">
    <property type="entry name" value="AcylCoA_DH/ox_N"/>
</dbReference>
<name>A0ABY5E062_9ACTN</name>
<protein>
    <submittedName>
        <fullName evidence="9">Acyl-CoA dehydrogenase family protein</fullName>
    </submittedName>
</protein>
<proteinExistence type="inferred from homology"/>
<sequence length="381" mass="40841">MHFGFSDEQDDFRASVAAFAQAKLTPHYASDDRNAAFRQELLTDLTSQGIVGLRIPEQYGGQGADAVTTGIASEEVSRADINAAYVLLIASLVGEIIHTAGNEQQRREWLPAIADGNSLPCFCLTEPDHGSDAANLSVRAVPDGSGWRITGEKTSISLGMDATTALVMARTGDTGARGVSAFYFRLDETHLHRSAFSDLGGRSIGRASLAFDNHPVPAEALVGNTGEGFIRTMQGFDYSRALIGLMVLGTAQAAIDDAIAYAKERVAFGQPISRQQGVAFPLVEAATQVHGARLLCYEALWRKDMGLPHGLQGNMAKWWAPKLAVEACHQALLTFGHAGYSDEVPQGQRMRDAIGLEIGDGTAQIAKLVTARHLFGREFAP</sequence>
<dbReference type="InterPro" id="IPR046373">
    <property type="entry name" value="Acyl-CoA_Oxase/DH_mid-dom_sf"/>
</dbReference>
<dbReference type="SUPFAM" id="SSF47203">
    <property type="entry name" value="Acyl-CoA dehydrogenase C-terminal domain-like"/>
    <property type="match status" value="1"/>
</dbReference>
<evidence type="ECO:0000313" key="10">
    <source>
        <dbReference type="Proteomes" id="UP001056035"/>
    </source>
</evidence>
<evidence type="ECO:0000256" key="4">
    <source>
        <dbReference type="ARBA" id="ARBA00022827"/>
    </source>
</evidence>
<feature type="domain" description="Acyl-CoA oxidase/dehydrogenase middle" evidence="7">
    <location>
        <begin position="121"/>
        <end position="213"/>
    </location>
</feature>
<dbReference type="PANTHER" id="PTHR43884:SF12">
    <property type="entry name" value="ISOVALERYL-COA DEHYDROGENASE, MITOCHONDRIAL-RELATED"/>
    <property type="match status" value="1"/>
</dbReference>
<dbReference type="PIRSF" id="PIRSF016578">
    <property type="entry name" value="HsaA"/>
    <property type="match status" value="1"/>
</dbReference>
<evidence type="ECO:0000256" key="2">
    <source>
        <dbReference type="ARBA" id="ARBA00009347"/>
    </source>
</evidence>
<evidence type="ECO:0000259" key="8">
    <source>
        <dbReference type="Pfam" id="PF02771"/>
    </source>
</evidence>
<dbReference type="InterPro" id="IPR036250">
    <property type="entry name" value="AcylCo_DH-like_C"/>
</dbReference>
<reference evidence="9 10" key="1">
    <citation type="submission" date="2022-06" db="EMBL/GenBank/DDBJ databases">
        <title>Paraconexibacter antarcticus.</title>
        <authorList>
            <person name="Kim C.S."/>
        </authorList>
    </citation>
    <scope>NUCLEOTIDE SEQUENCE [LARGE SCALE GENOMIC DNA]</scope>
    <source>
        <strain evidence="9 10">02-257</strain>
    </source>
</reference>
<keyword evidence="3 5" id="KW-0285">Flavoprotein</keyword>
<keyword evidence="10" id="KW-1185">Reference proteome</keyword>
<dbReference type="Proteomes" id="UP001056035">
    <property type="component" value="Chromosome"/>
</dbReference>
<dbReference type="InterPro" id="IPR009100">
    <property type="entry name" value="AcylCoA_DH/oxidase_NM_dom_sf"/>
</dbReference>
<keyword evidence="4 5" id="KW-0274">FAD</keyword>
<gene>
    <name evidence="9" type="ORF">NBH00_08460</name>
</gene>
<comment type="cofactor">
    <cofactor evidence="1 5">
        <name>FAD</name>
        <dbReference type="ChEBI" id="CHEBI:57692"/>
    </cofactor>
</comment>
<evidence type="ECO:0000259" key="6">
    <source>
        <dbReference type="Pfam" id="PF00441"/>
    </source>
</evidence>
<keyword evidence="5" id="KW-0560">Oxidoreductase</keyword>
<dbReference type="Pfam" id="PF02770">
    <property type="entry name" value="Acyl-CoA_dh_M"/>
    <property type="match status" value="1"/>
</dbReference>
<evidence type="ECO:0000313" key="9">
    <source>
        <dbReference type="EMBL" id="UTI66225.1"/>
    </source>
</evidence>
<organism evidence="9 10">
    <name type="scientific">Paraconexibacter antarcticus</name>
    <dbReference type="NCBI Taxonomy" id="2949664"/>
    <lineage>
        <taxon>Bacteria</taxon>
        <taxon>Bacillati</taxon>
        <taxon>Actinomycetota</taxon>
        <taxon>Thermoleophilia</taxon>
        <taxon>Solirubrobacterales</taxon>
        <taxon>Paraconexibacteraceae</taxon>
        <taxon>Paraconexibacter</taxon>
    </lineage>
</organism>
<dbReference type="InterPro" id="IPR009075">
    <property type="entry name" value="AcylCo_DH/oxidase_C"/>
</dbReference>
<dbReference type="PANTHER" id="PTHR43884">
    <property type="entry name" value="ACYL-COA DEHYDROGENASE"/>
    <property type="match status" value="1"/>
</dbReference>
<feature type="domain" description="Acyl-CoA dehydrogenase/oxidase N-terminal" evidence="8">
    <location>
        <begin position="6"/>
        <end position="116"/>
    </location>
</feature>
<dbReference type="RefSeq" id="WP_254572900.1">
    <property type="nucleotide sequence ID" value="NZ_CP098502.1"/>
</dbReference>
<dbReference type="Pfam" id="PF02771">
    <property type="entry name" value="Acyl-CoA_dh_N"/>
    <property type="match status" value="1"/>
</dbReference>
<dbReference type="Gene3D" id="1.10.540.10">
    <property type="entry name" value="Acyl-CoA dehydrogenase/oxidase, N-terminal domain"/>
    <property type="match status" value="1"/>
</dbReference>
<evidence type="ECO:0000256" key="1">
    <source>
        <dbReference type="ARBA" id="ARBA00001974"/>
    </source>
</evidence>
<dbReference type="InterPro" id="IPR006091">
    <property type="entry name" value="Acyl-CoA_Oxase/DH_mid-dom"/>
</dbReference>
<evidence type="ECO:0000256" key="3">
    <source>
        <dbReference type="ARBA" id="ARBA00022630"/>
    </source>
</evidence>
<dbReference type="Gene3D" id="2.40.110.10">
    <property type="entry name" value="Butyryl-CoA Dehydrogenase, subunit A, domain 2"/>
    <property type="match status" value="1"/>
</dbReference>
<dbReference type="Pfam" id="PF00441">
    <property type="entry name" value="Acyl-CoA_dh_1"/>
    <property type="match status" value="1"/>
</dbReference>
<evidence type="ECO:0000259" key="7">
    <source>
        <dbReference type="Pfam" id="PF02770"/>
    </source>
</evidence>
<feature type="domain" description="Acyl-CoA dehydrogenase/oxidase C-terminal" evidence="6">
    <location>
        <begin position="226"/>
        <end position="374"/>
    </location>
</feature>
<accession>A0ABY5E062</accession>